<evidence type="ECO:0000256" key="2">
    <source>
        <dbReference type="ARBA" id="ARBA00009142"/>
    </source>
</evidence>
<comment type="similarity">
    <text evidence="2 8">Belongs to the 4-toluene sulfonate uptake permease (TSUP) (TC 2.A.102) family.</text>
</comment>
<keyword evidence="3" id="KW-0813">Transport</keyword>
<dbReference type="PANTHER" id="PTHR30269">
    <property type="entry name" value="TRANSMEMBRANE PROTEIN YFCA"/>
    <property type="match status" value="1"/>
</dbReference>
<sequence>MELVLIGVMALLTSALTFFSGFGLGTILMPVFALFFPVPLAIAATAVVHFATNLFKFGLMAKQADWGVVARFSVPAAVAAIAGAFVLNLFDRLPVITRYMLGGSTFEVTVVKVVIGVLIVIFALLELWPRFQALAFRPRWLPVGGALSGFFGGLSGNQGALRSAFLLKAGLSKEAFVATGVVSAVIVDAARLVVYGAAVIATHFEEIQATVTPIIVGSVCAFVGAFLGKRVLEKVTLHTVRLIVAVAMLAIGAGLVSGLV</sequence>
<keyword evidence="5 8" id="KW-0812">Transmembrane</keyword>
<feature type="transmembrane region" description="Helical" evidence="8">
    <location>
        <begin position="72"/>
        <end position="90"/>
    </location>
</feature>
<dbReference type="Proteomes" id="UP000002718">
    <property type="component" value="Chromosome"/>
</dbReference>
<name>Q2Y8H3_NITMU</name>
<evidence type="ECO:0000256" key="8">
    <source>
        <dbReference type="RuleBase" id="RU363041"/>
    </source>
</evidence>
<evidence type="ECO:0000256" key="1">
    <source>
        <dbReference type="ARBA" id="ARBA00004651"/>
    </source>
</evidence>
<evidence type="ECO:0000313" key="11">
    <source>
        <dbReference type="Proteomes" id="UP000002718"/>
    </source>
</evidence>
<organism evidence="9 11">
    <name type="scientific">Nitrosospira multiformis (strain ATCC 25196 / NCIMB 11849 / C 71)</name>
    <dbReference type="NCBI Taxonomy" id="323848"/>
    <lineage>
        <taxon>Bacteria</taxon>
        <taxon>Pseudomonadati</taxon>
        <taxon>Pseudomonadota</taxon>
        <taxon>Betaproteobacteria</taxon>
        <taxon>Nitrosomonadales</taxon>
        <taxon>Nitrosomonadaceae</taxon>
        <taxon>Nitrosospira</taxon>
    </lineage>
</organism>
<keyword evidence="6 8" id="KW-1133">Transmembrane helix</keyword>
<dbReference type="InterPro" id="IPR002781">
    <property type="entry name" value="TM_pro_TauE-like"/>
</dbReference>
<feature type="transmembrane region" description="Helical" evidence="8">
    <location>
        <begin position="175"/>
        <end position="201"/>
    </location>
</feature>
<dbReference type="Proteomes" id="UP000236751">
    <property type="component" value="Unassembled WGS sequence"/>
</dbReference>
<dbReference type="EMBL" id="FNVK01000021">
    <property type="protein sequence ID" value="SEG00660.1"/>
    <property type="molecule type" value="Genomic_DNA"/>
</dbReference>
<keyword evidence="4 8" id="KW-1003">Cell membrane</keyword>
<dbReference type="PANTHER" id="PTHR30269:SF37">
    <property type="entry name" value="MEMBRANE TRANSPORTER PROTEIN"/>
    <property type="match status" value="1"/>
</dbReference>
<evidence type="ECO:0000313" key="12">
    <source>
        <dbReference type="Proteomes" id="UP000236751"/>
    </source>
</evidence>
<feature type="transmembrane region" description="Helical" evidence="8">
    <location>
        <begin position="27"/>
        <end position="51"/>
    </location>
</feature>
<gene>
    <name evidence="9" type="ordered locus">Nmul_A1650</name>
    <name evidence="10" type="ORF">SAMN05216403_12140</name>
</gene>
<dbReference type="HOGENOM" id="CLU_1041015_0_0_4"/>
<feature type="transmembrane region" description="Helical" evidence="8">
    <location>
        <begin position="110"/>
        <end position="129"/>
    </location>
</feature>
<keyword evidence="11" id="KW-1185">Reference proteome</keyword>
<dbReference type="OrthoDB" id="8480055at2"/>
<dbReference type="InterPro" id="IPR052017">
    <property type="entry name" value="TSUP"/>
</dbReference>
<evidence type="ECO:0000256" key="7">
    <source>
        <dbReference type="ARBA" id="ARBA00023136"/>
    </source>
</evidence>
<reference evidence="10 12" key="4">
    <citation type="submission" date="2016-10" db="EMBL/GenBank/DDBJ databases">
        <authorList>
            <person name="de Groot N.N."/>
        </authorList>
    </citation>
    <scope>NUCLEOTIDE SEQUENCE [LARGE SCALE GENOMIC DNA]</scope>
    <source>
        <strain evidence="10 12">Nl13</strain>
    </source>
</reference>
<evidence type="ECO:0000313" key="10">
    <source>
        <dbReference type="EMBL" id="SEG00660.1"/>
    </source>
</evidence>
<reference evidence="9" key="2">
    <citation type="submission" date="2005-08" db="EMBL/GenBank/DDBJ databases">
        <title>Complete sequence of Chromosome 1 of Nitrosospira multiformis ATCC 25196.</title>
        <authorList>
            <consortium name="US DOE Joint Genome Institute"/>
            <person name="Copeland A."/>
            <person name="Lucas S."/>
            <person name="Lapidus A."/>
            <person name="Barry K."/>
            <person name="Detter J.C."/>
            <person name="Glavina T."/>
            <person name="Hammon N."/>
            <person name="Israni S."/>
            <person name="Pitluck S."/>
            <person name="Chain P."/>
            <person name="Malfatti S."/>
            <person name="Shin M."/>
            <person name="Vergez L."/>
            <person name="Schmutz J."/>
            <person name="Larimer F."/>
            <person name="Land M."/>
            <person name="Hauser L."/>
            <person name="Kyrpides N."/>
            <person name="Lykidis A."/>
            <person name="Richardson P."/>
        </authorList>
    </citation>
    <scope>NUCLEOTIDE SEQUENCE</scope>
    <source>
        <strain evidence="9">ATCC 25196</strain>
    </source>
</reference>
<evidence type="ECO:0000256" key="4">
    <source>
        <dbReference type="ARBA" id="ARBA00022475"/>
    </source>
</evidence>
<comment type="subcellular location">
    <subcellularLocation>
        <location evidence="1 8">Cell membrane</location>
        <topology evidence="1 8">Multi-pass membrane protein</topology>
    </subcellularLocation>
</comment>
<evidence type="ECO:0000256" key="6">
    <source>
        <dbReference type="ARBA" id="ARBA00022989"/>
    </source>
</evidence>
<dbReference type="GO" id="GO:0005886">
    <property type="term" value="C:plasma membrane"/>
    <property type="evidence" value="ECO:0007669"/>
    <property type="project" value="UniProtKB-SubCell"/>
</dbReference>
<dbReference type="Pfam" id="PF01925">
    <property type="entry name" value="TauE"/>
    <property type="match status" value="1"/>
</dbReference>
<reference evidence="11" key="1">
    <citation type="submission" date="2005-08" db="EMBL/GenBank/DDBJ databases">
        <title>Complete sequence of chromosome 1 of Nitrosospira multiformis ATCC 25196.</title>
        <authorList>
            <person name="Copeland A."/>
            <person name="Lucas S."/>
            <person name="Lapidus A."/>
            <person name="Barry K."/>
            <person name="Detter J.C."/>
            <person name="Glavina T."/>
            <person name="Hammon N."/>
            <person name="Israni S."/>
            <person name="Pitluck S."/>
            <person name="Chain P."/>
            <person name="Malfatti S."/>
            <person name="Shin M."/>
            <person name="Vergez L."/>
            <person name="Schmutz J."/>
            <person name="Larimer F."/>
            <person name="Land M."/>
            <person name="Hauser L."/>
            <person name="Kyrpides N."/>
            <person name="Lykidis A."/>
            <person name="Richardson P."/>
        </authorList>
    </citation>
    <scope>NUCLEOTIDE SEQUENCE [LARGE SCALE GENOMIC DNA]</scope>
    <source>
        <strain evidence="11">ATCC 25196 / NCIMB 11849 / C 71</strain>
    </source>
</reference>
<evidence type="ECO:0000313" key="9">
    <source>
        <dbReference type="EMBL" id="ABB74948.1"/>
    </source>
</evidence>
<dbReference type="AlphaFoldDB" id="Q2Y8H3"/>
<keyword evidence="7 8" id="KW-0472">Membrane</keyword>
<dbReference type="STRING" id="323848.Nmul_A1650"/>
<feature type="transmembrane region" description="Helical" evidence="8">
    <location>
        <begin position="207"/>
        <end position="228"/>
    </location>
</feature>
<reference evidence="9 11" key="3">
    <citation type="journal article" date="2008" name="Appl. Environ. Microbiol.">
        <title>Complete genome sequence of Nitrosospira multiformis, an ammonia-oxidizing bacterium from the soil environment.</title>
        <authorList>
            <person name="Norton J.M."/>
            <person name="Klotz M.G."/>
            <person name="Stein L.Y."/>
            <person name="Arp D.J."/>
            <person name="Bottomley P.J."/>
            <person name="Chain P.S."/>
            <person name="Hauser L.J."/>
            <person name="Land M.L."/>
            <person name="Larimer F.W."/>
            <person name="Shin M.W."/>
            <person name="Starkenburg S.R."/>
        </authorList>
    </citation>
    <scope>NUCLEOTIDE SEQUENCE [LARGE SCALE GENOMIC DNA]</scope>
    <source>
        <strain evidence="9">ATCC 25196</strain>
        <strain evidence="11">ATCC 25196 / NCIMB 11849 / C 71</strain>
    </source>
</reference>
<proteinExistence type="inferred from homology"/>
<dbReference type="EMBL" id="CP000103">
    <property type="protein sequence ID" value="ABB74948.1"/>
    <property type="molecule type" value="Genomic_DNA"/>
</dbReference>
<protein>
    <recommendedName>
        <fullName evidence="8">Probable membrane transporter protein</fullName>
    </recommendedName>
</protein>
<evidence type="ECO:0000256" key="5">
    <source>
        <dbReference type="ARBA" id="ARBA00022692"/>
    </source>
</evidence>
<evidence type="ECO:0000256" key="3">
    <source>
        <dbReference type="ARBA" id="ARBA00022448"/>
    </source>
</evidence>
<accession>Q2Y8H3</accession>
<dbReference type="KEGG" id="nmu:Nmul_A1650"/>
<dbReference type="RefSeq" id="WP_011380971.1">
    <property type="nucleotide sequence ID" value="NC_007614.1"/>
</dbReference>
<dbReference type="eggNOG" id="COG0730">
    <property type="taxonomic scope" value="Bacteria"/>
</dbReference>
<feature type="transmembrane region" description="Helical" evidence="8">
    <location>
        <begin position="240"/>
        <end position="259"/>
    </location>
</feature>